<keyword evidence="4" id="KW-1185">Reference proteome</keyword>
<reference evidence="4" key="1">
    <citation type="journal article" date="2019" name="Int. J. Syst. Evol. Microbiol.">
        <title>The Global Catalogue of Microorganisms (GCM) 10K type strain sequencing project: providing services to taxonomists for standard genome sequencing and annotation.</title>
        <authorList>
            <consortium name="The Broad Institute Genomics Platform"/>
            <consortium name="The Broad Institute Genome Sequencing Center for Infectious Disease"/>
            <person name="Wu L."/>
            <person name="Ma J."/>
        </authorList>
    </citation>
    <scope>NUCLEOTIDE SEQUENCE [LARGE SCALE GENOMIC DNA]</scope>
    <source>
        <strain evidence="4">JCM 16540</strain>
    </source>
</reference>
<evidence type="ECO:0000256" key="2">
    <source>
        <dbReference type="RuleBase" id="RU362080"/>
    </source>
</evidence>
<dbReference type="EMBL" id="BAAAYR010000001">
    <property type="protein sequence ID" value="GAA3550833.1"/>
    <property type="molecule type" value="Genomic_DNA"/>
</dbReference>
<dbReference type="InterPro" id="IPR036165">
    <property type="entry name" value="YefM-like_sf"/>
</dbReference>
<dbReference type="PANTHER" id="PTHR33713:SF10">
    <property type="entry name" value="ANTITOXIN YAFN"/>
    <property type="match status" value="1"/>
</dbReference>
<accession>A0ABP6WGB1</accession>
<sequence length="134" mass="14604">MTTTSLADAKNRLSELVASAETTHERTVVTKNGRPAAVLMSVDDLASLEETLALLSERDALVDLAESRITTRHGLFHAEDEICDGTHTFSTEESERRLVARMGREAYDAARAAVRADLLASPDAAVRERAAEHE</sequence>
<proteinExistence type="inferred from homology"/>
<dbReference type="Gene3D" id="1.10.1220.170">
    <property type="match status" value="1"/>
</dbReference>
<dbReference type="SUPFAM" id="SSF143120">
    <property type="entry name" value="YefM-like"/>
    <property type="match status" value="1"/>
</dbReference>
<evidence type="ECO:0000313" key="4">
    <source>
        <dbReference type="Proteomes" id="UP001500767"/>
    </source>
</evidence>
<dbReference type="Gene3D" id="3.40.1620.10">
    <property type="entry name" value="YefM-like domain"/>
    <property type="match status" value="1"/>
</dbReference>
<dbReference type="Proteomes" id="UP001500767">
    <property type="component" value="Unassembled WGS sequence"/>
</dbReference>
<organism evidence="3 4">
    <name type="scientific">Microlunatus spumicola</name>
    <dbReference type="NCBI Taxonomy" id="81499"/>
    <lineage>
        <taxon>Bacteria</taxon>
        <taxon>Bacillati</taxon>
        <taxon>Actinomycetota</taxon>
        <taxon>Actinomycetes</taxon>
        <taxon>Propionibacteriales</taxon>
        <taxon>Propionibacteriaceae</taxon>
        <taxon>Microlunatus</taxon>
    </lineage>
</organism>
<dbReference type="InterPro" id="IPR006442">
    <property type="entry name" value="Antitoxin_Phd/YefM"/>
</dbReference>
<dbReference type="PANTHER" id="PTHR33713">
    <property type="entry name" value="ANTITOXIN YAFN-RELATED"/>
    <property type="match status" value="1"/>
</dbReference>
<protein>
    <recommendedName>
        <fullName evidence="2">Antitoxin</fullName>
    </recommendedName>
</protein>
<comment type="function">
    <text evidence="2">Antitoxin component of a type II toxin-antitoxin (TA) system.</text>
</comment>
<comment type="similarity">
    <text evidence="1 2">Belongs to the phD/YefM antitoxin family.</text>
</comment>
<dbReference type="NCBIfam" id="TIGR01552">
    <property type="entry name" value="phd_fam"/>
    <property type="match status" value="1"/>
</dbReference>
<evidence type="ECO:0000256" key="1">
    <source>
        <dbReference type="ARBA" id="ARBA00009981"/>
    </source>
</evidence>
<name>A0ABP6WGB1_9ACTN</name>
<dbReference type="RefSeq" id="WP_204912635.1">
    <property type="nucleotide sequence ID" value="NZ_BAAAYR010000001.1"/>
</dbReference>
<evidence type="ECO:0000313" key="3">
    <source>
        <dbReference type="EMBL" id="GAA3550833.1"/>
    </source>
</evidence>
<dbReference type="InterPro" id="IPR051405">
    <property type="entry name" value="phD/YefM_antitoxin"/>
</dbReference>
<gene>
    <name evidence="3" type="ORF">GCM10022197_02120</name>
</gene>
<dbReference type="Pfam" id="PF02604">
    <property type="entry name" value="PhdYeFM_antitox"/>
    <property type="match status" value="1"/>
</dbReference>
<comment type="caution">
    <text evidence="3">The sequence shown here is derived from an EMBL/GenBank/DDBJ whole genome shotgun (WGS) entry which is preliminary data.</text>
</comment>